<comment type="caution">
    <text evidence="4">The sequence shown here is derived from an EMBL/GenBank/DDBJ whole genome shotgun (WGS) entry which is preliminary data.</text>
</comment>
<dbReference type="Gene3D" id="3.40.50.1820">
    <property type="entry name" value="alpha/beta hydrolase"/>
    <property type="match status" value="1"/>
</dbReference>
<feature type="domain" description="Phospholipase/carboxylesterase/thioesterase" evidence="3">
    <location>
        <begin position="9"/>
        <end position="211"/>
    </location>
</feature>
<keyword evidence="2" id="KW-0378">Hydrolase</keyword>
<protein>
    <submittedName>
        <fullName evidence="4">Prolyl oligopeptidase family serine peptidase</fullName>
    </submittedName>
</protein>
<dbReference type="PANTHER" id="PTHR10655:SF17">
    <property type="entry name" value="LYSOPHOSPHOLIPASE-LIKE PROTEIN 1"/>
    <property type="match status" value="1"/>
</dbReference>
<evidence type="ECO:0000259" key="3">
    <source>
        <dbReference type="Pfam" id="PF02230"/>
    </source>
</evidence>
<dbReference type="Pfam" id="PF02230">
    <property type="entry name" value="Abhydrolase_2"/>
    <property type="match status" value="1"/>
</dbReference>
<accession>A0ABU8DF63</accession>
<proteinExistence type="inferred from homology"/>
<keyword evidence="5" id="KW-1185">Reference proteome</keyword>
<evidence type="ECO:0000313" key="5">
    <source>
        <dbReference type="Proteomes" id="UP001306592"/>
    </source>
</evidence>
<evidence type="ECO:0000256" key="2">
    <source>
        <dbReference type="ARBA" id="ARBA00022801"/>
    </source>
</evidence>
<name>A0ABU8DF63_ERWAP</name>
<dbReference type="EMBL" id="JBANEI010000003">
    <property type="protein sequence ID" value="MEI2681460.1"/>
    <property type="molecule type" value="Genomic_DNA"/>
</dbReference>
<dbReference type="InterPro" id="IPR003140">
    <property type="entry name" value="PLipase/COase/thioEstase"/>
</dbReference>
<evidence type="ECO:0000256" key="1">
    <source>
        <dbReference type="ARBA" id="ARBA00006499"/>
    </source>
</evidence>
<sequence length="214" mass="22674">MCRLTVFNVYRRPQMADKLVILLHGVGSSGDDLAGLGDHWSAALPDVSFASPNAPFHFPHGAGWQWFSLDGITPQNRPARVAAAREAFDQTLQAILDQHQMGDRLHNVVLVGFSQGSIMALDALVSGRWPVAGLVAFSGRLSSPEPFSPALNTPVLVIHGMADGVIPVQESESAAQRLRAHGVAVDSQFEPGVGHTISAQGAQKAAAFIAARLA</sequence>
<dbReference type="SUPFAM" id="SSF53474">
    <property type="entry name" value="alpha/beta-Hydrolases"/>
    <property type="match status" value="1"/>
</dbReference>
<dbReference type="InterPro" id="IPR050565">
    <property type="entry name" value="LYPA1-2/EST-like"/>
</dbReference>
<dbReference type="Proteomes" id="UP001306592">
    <property type="component" value="Unassembled WGS sequence"/>
</dbReference>
<comment type="similarity">
    <text evidence="1">Belongs to the AB hydrolase superfamily. AB hydrolase 2 family.</text>
</comment>
<evidence type="ECO:0000313" key="4">
    <source>
        <dbReference type="EMBL" id="MEI2681460.1"/>
    </source>
</evidence>
<gene>
    <name evidence="4" type="ORF">V8N49_07240</name>
</gene>
<dbReference type="PANTHER" id="PTHR10655">
    <property type="entry name" value="LYSOPHOSPHOLIPASE-RELATED"/>
    <property type="match status" value="1"/>
</dbReference>
<dbReference type="RefSeq" id="WP_336202803.1">
    <property type="nucleotide sequence ID" value="NZ_JBANEI010000003.1"/>
</dbReference>
<dbReference type="InterPro" id="IPR029058">
    <property type="entry name" value="AB_hydrolase_fold"/>
</dbReference>
<reference evidence="4 5" key="1">
    <citation type="submission" date="2024-02" db="EMBL/GenBank/DDBJ databases">
        <title>First report Erwinia aphidicola in onion in Chile.</title>
        <authorList>
            <person name="Valenzuela M."/>
            <person name="Pena M."/>
            <person name="Dutta B."/>
        </authorList>
    </citation>
    <scope>NUCLEOTIDE SEQUENCE [LARGE SCALE GENOMIC DNA]</scope>
    <source>
        <strain evidence="4 5">QCJ3A</strain>
    </source>
</reference>
<organism evidence="4 5">
    <name type="scientific">Erwinia aphidicola</name>
    <dbReference type="NCBI Taxonomy" id="68334"/>
    <lineage>
        <taxon>Bacteria</taxon>
        <taxon>Pseudomonadati</taxon>
        <taxon>Pseudomonadota</taxon>
        <taxon>Gammaproteobacteria</taxon>
        <taxon>Enterobacterales</taxon>
        <taxon>Erwiniaceae</taxon>
        <taxon>Erwinia</taxon>
    </lineage>
</organism>